<gene>
    <name evidence="7" type="ORF">Ae201684_017092</name>
</gene>
<dbReference type="EMBL" id="VJMJ01000278">
    <property type="protein sequence ID" value="KAF0724194.1"/>
    <property type="molecule type" value="Genomic_DNA"/>
</dbReference>
<dbReference type="Proteomes" id="UP000481153">
    <property type="component" value="Unassembled WGS sequence"/>
</dbReference>
<evidence type="ECO:0000256" key="4">
    <source>
        <dbReference type="PROSITE-ProRule" id="PRU00047"/>
    </source>
</evidence>
<keyword evidence="1" id="KW-0815">Transposition</keyword>
<dbReference type="GO" id="GO:0004803">
    <property type="term" value="F:transposase activity"/>
    <property type="evidence" value="ECO:0007669"/>
    <property type="project" value="InterPro"/>
</dbReference>
<dbReference type="GO" id="GO:0008270">
    <property type="term" value="F:zinc ion binding"/>
    <property type="evidence" value="ECO:0007669"/>
    <property type="project" value="UniProtKB-KW"/>
</dbReference>
<evidence type="ECO:0000313" key="7">
    <source>
        <dbReference type="EMBL" id="KAF0724194.1"/>
    </source>
</evidence>
<keyword evidence="3" id="KW-0233">DNA recombination</keyword>
<dbReference type="Pfam" id="PF04434">
    <property type="entry name" value="SWIM"/>
    <property type="match status" value="1"/>
</dbReference>
<organism evidence="7 8">
    <name type="scientific">Aphanomyces euteiches</name>
    <dbReference type="NCBI Taxonomy" id="100861"/>
    <lineage>
        <taxon>Eukaryota</taxon>
        <taxon>Sar</taxon>
        <taxon>Stramenopiles</taxon>
        <taxon>Oomycota</taxon>
        <taxon>Saprolegniomycetes</taxon>
        <taxon>Saprolegniales</taxon>
        <taxon>Verrucalvaceae</taxon>
        <taxon>Aphanomyces</taxon>
    </lineage>
</organism>
<dbReference type="InterPro" id="IPR001207">
    <property type="entry name" value="Transposase_mutator"/>
</dbReference>
<comment type="caution">
    <text evidence="7">The sequence shown here is derived from an EMBL/GenBank/DDBJ whole genome shotgun (WGS) entry which is preliminary data.</text>
</comment>
<evidence type="ECO:0000259" key="5">
    <source>
        <dbReference type="PROSITE" id="PS50158"/>
    </source>
</evidence>
<evidence type="ECO:0000256" key="1">
    <source>
        <dbReference type="ARBA" id="ARBA00022578"/>
    </source>
</evidence>
<keyword evidence="2" id="KW-0238">DNA-binding</keyword>
<dbReference type="InterPro" id="IPR007527">
    <property type="entry name" value="Znf_SWIM"/>
</dbReference>
<sequence>MSHAMFFEVRILKSKKKNVHGYFVSSFVLEHHGCTGHSKPTCRQISEVQAARAAVTANPKTPALSLISQIQQTNAMTCGKTMMYRAQAAIREENLGEYEENFKKLPSLLETFCQQNPGSHQVFECDHEGRYKRAFLSNPIVSRHMQHGQHGNYREIMLILVGCTGNNTNIVLAVALCKSEDEENCRWFLENAKKAGIKFDGVPVFSDRGRGLLSAFEGSDLGCIVRYCTRHIVGNILKTFSGCVPPDLKTMVYRIQAADTREEFASHLDNLAHTHANIAKYIEDIPADRWLMYAAVVKSTKMYGWRTTNFVESANGAAIPSRLKFPFNFSRITWTSLWIKHLSVKNKAKKNAIKEQQKLAGTFTVHRKTSSVAFVRSSRGCPVQHRVDLDLKMCTCSYMQQMGLPCRHFIAALIKCERPHELYDACDTCYLVKNFLMGYGYGSQDGVELMLDEKIVPRNVLPPLKTLNTVGRTKTKRIRSHQELPVANSSTKLRKCTLCGEMGHNKRSCANN</sequence>
<dbReference type="GO" id="GO:0006313">
    <property type="term" value="P:DNA transposition"/>
    <property type="evidence" value="ECO:0007669"/>
    <property type="project" value="InterPro"/>
</dbReference>
<proteinExistence type="predicted"/>
<evidence type="ECO:0000256" key="2">
    <source>
        <dbReference type="ARBA" id="ARBA00023125"/>
    </source>
</evidence>
<evidence type="ECO:0008006" key="9">
    <source>
        <dbReference type="Google" id="ProtNLM"/>
    </source>
</evidence>
<dbReference type="AlphaFoldDB" id="A0A6G0WAD2"/>
<dbReference type="PROSITE" id="PS50966">
    <property type="entry name" value="ZF_SWIM"/>
    <property type="match status" value="1"/>
</dbReference>
<dbReference type="VEuPathDB" id="FungiDB:AeMF1_020783"/>
<feature type="domain" description="SWIM-type" evidence="6">
    <location>
        <begin position="385"/>
        <end position="417"/>
    </location>
</feature>
<dbReference type="PANTHER" id="PTHR31973">
    <property type="entry name" value="POLYPROTEIN, PUTATIVE-RELATED"/>
    <property type="match status" value="1"/>
</dbReference>
<evidence type="ECO:0000256" key="3">
    <source>
        <dbReference type="ARBA" id="ARBA00023172"/>
    </source>
</evidence>
<evidence type="ECO:0000313" key="8">
    <source>
        <dbReference type="Proteomes" id="UP000481153"/>
    </source>
</evidence>
<dbReference type="GO" id="GO:0003677">
    <property type="term" value="F:DNA binding"/>
    <property type="evidence" value="ECO:0007669"/>
    <property type="project" value="UniProtKB-KW"/>
</dbReference>
<dbReference type="PROSITE" id="PS50158">
    <property type="entry name" value="ZF_CCHC"/>
    <property type="match status" value="1"/>
</dbReference>
<reference evidence="7 8" key="1">
    <citation type="submission" date="2019-07" db="EMBL/GenBank/DDBJ databases">
        <title>Genomics analysis of Aphanomyces spp. identifies a new class of oomycete effector associated with host adaptation.</title>
        <authorList>
            <person name="Gaulin E."/>
        </authorList>
    </citation>
    <scope>NUCLEOTIDE SEQUENCE [LARGE SCALE GENOMIC DNA]</scope>
    <source>
        <strain evidence="7 8">ATCC 201684</strain>
    </source>
</reference>
<protein>
    <recommendedName>
        <fullName evidence="9">SWIM-type domain-containing protein</fullName>
    </recommendedName>
</protein>
<dbReference type="InterPro" id="IPR001878">
    <property type="entry name" value="Znf_CCHC"/>
</dbReference>
<feature type="domain" description="CCHC-type" evidence="5">
    <location>
        <begin position="494"/>
        <end position="509"/>
    </location>
</feature>
<name>A0A6G0WAD2_9STRA</name>
<accession>A0A6G0WAD2</accession>
<keyword evidence="4" id="KW-0863">Zinc-finger</keyword>
<keyword evidence="4" id="KW-0479">Metal-binding</keyword>
<keyword evidence="8" id="KW-1185">Reference proteome</keyword>
<evidence type="ECO:0000259" key="6">
    <source>
        <dbReference type="PROSITE" id="PS50966"/>
    </source>
</evidence>
<dbReference type="Pfam" id="PF00872">
    <property type="entry name" value="Transposase_mut"/>
    <property type="match status" value="1"/>
</dbReference>
<keyword evidence="4" id="KW-0862">Zinc</keyword>
<dbReference type="PANTHER" id="PTHR31973:SF187">
    <property type="entry name" value="MUTATOR TRANSPOSASE MUDRA PROTEIN"/>
    <property type="match status" value="1"/>
</dbReference>